<name>A0A838AAJ8_9PSEU</name>
<comment type="caution">
    <text evidence="1">The sequence shown here is derived from an EMBL/GenBank/DDBJ whole genome shotgun (WGS) entry which is preliminary data.</text>
</comment>
<sequence>MFSRRRITIALVGLLILVLAGWLASELLGDEQAGGANSSEVLPAAAHWSAAGFARGPVT</sequence>
<evidence type="ECO:0000313" key="1">
    <source>
        <dbReference type="EMBL" id="MBA0126255.1"/>
    </source>
</evidence>
<reference evidence="1 2" key="1">
    <citation type="submission" date="2020-07" db="EMBL/GenBank/DDBJ databases">
        <title>Genome of Haloechinothrix sp.</title>
        <authorList>
            <person name="Tang S.-K."/>
            <person name="Yang L."/>
            <person name="Zhu W.-Y."/>
        </authorList>
    </citation>
    <scope>NUCLEOTIDE SEQUENCE [LARGE SCALE GENOMIC DNA]</scope>
    <source>
        <strain evidence="1 2">YIM 98757</strain>
    </source>
</reference>
<dbReference type="RefSeq" id="WP_180893094.1">
    <property type="nucleotide sequence ID" value="NZ_JACCKD010000004.1"/>
</dbReference>
<organism evidence="1 2">
    <name type="scientific">Haloechinothrix aidingensis</name>
    <dbReference type="NCBI Taxonomy" id="2752311"/>
    <lineage>
        <taxon>Bacteria</taxon>
        <taxon>Bacillati</taxon>
        <taxon>Actinomycetota</taxon>
        <taxon>Actinomycetes</taxon>
        <taxon>Pseudonocardiales</taxon>
        <taxon>Pseudonocardiaceae</taxon>
        <taxon>Haloechinothrix</taxon>
    </lineage>
</organism>
<proteinExistence type="predicted"/>
<accession>A0A838AAJ8</accession>
<gene>
    <name evidence="1" type="ORF">H0B56_11955</name>
</gene>
<evidence type="ECO:0000313" key="2">
    <source>
        <dbReference type="Proteomes" id="UP000582974"/>
    </source>
</evidence>
<dbReference type="Proteomes" id="UP000582974">
    <property type="component" value="Unassembled WGS sequence"/>
</dbReference>
<protein>
    <submittedName>
        <fullName evidence="1">Uncharacterized protein</fullName>
    </submittedName>
</protein>
<dbReference type="EMBL" id="JACCKD010000004">
    <property type="protein sequence ID" value="MBA0126255.1"/>
    <property type="molecule type" value="Genomic_DNA"/>
</dbReference>
<dbReference type="AlphaFoldDB" id="A0A838AAJ8"/>
<keyword evidence="2" id="KW-1185">Reference proteome</keyword>